<comment type="caution">
    <text evidence="1">The sequence shown here is derived from an EMBL/GenBank/DDBJ whole genome shotgun (WGS) entry which is preliminary data.</text>
</comment>
<dbReference type="PROSITE" id="PS51257">
    <property type="entry name" value="PROKAR_LIPOPROTEIN"/>
    <property type="match status" value="1"/>
</dbReference>
<dbReference type="Proteomes" id="UP000075635">
    <property type="component" value="Unassembled WGS sequence"/>
</dbReference>
<gene>
    <name evidence="1" type="ORF">BE17_25795</name>
</gene>
<proteinExistence type="predicted"/>
<sequence>MATRTTARHGDRRGAVGALLSVLLGGCVVSPQPSPPVRDPILDGGLIGVNGDFSILKNQISLEGMPGAVDPAEGLIVVTNLDTTDAPVLGEVNEDGGFLITLNASTENVLRLQVKQDERRSTPVDLLLAASPAGSTERVLDLLPCLETEPEVWVALEGGARDIVVRNTCADDVSIEAPRLRREGGPFSVSPAAAFVVPAGESALVTVSAEGGGVEREDVLFLDITAPEPARRALTLTLPD</sequence>
<name>A0A150RJE6_SORCE</name>
<dbReference type="EMBL" id="JEMB01002554">
    <property type="protein sequence ID" value="KYF80271.1"/>
    <property type="molecule type" value="Genomic_DNA"/>
</dbReference>
<reference evidence="1 2" key="1">
    <citation type="submission" date="2014-02" db="EMBL/GenBank/DDBJ databases">
        <title>The small core and large imbalanced accessory genome model reveals a collaborative survival strategy of Sorangium cellulosum strains in nature.</title>
        <authorList>
            <person name="Han K."/>
            <person name="Peng R."/>
            <person name="Blom J."/>
            <person name="Li Y.-Z."/>
        </authorList>
    </citation>
    <scope>NUCLEOTIDE SEQUENCE [LARGE SCALE GENOMIC DNA]</scope>
    <source>
        <strain evidence="1 2">So0011-07</strain>
    </source>
</reference>
<evidence type="ECO:0000313" key="2">
    <source>
        <dbReference type="Proteomes" id="UP000075635"/>
    </source>
</evidence>
<accession>A0A150RJE6</accession>
<organism evidence="1 2">
    <name type="scientific">Sorangium cellulosum</name>
    <name type="common">Polyangium cellulosum</name>
    <dbReference type="NCBI Taxonomy" id="56"/>
    <lineage>
        <taxon>Bacteria</taxon>
        <taxon>Pseudomonadati</taxon>
        <taxon>Myxococcota</taxon>
        <taxon>Polyangia</taxon>
        <taxon>Polyangiales</taxon>
        <taxon>Polyangiaceae</taxon>
        <taxon>Sorangium</taxon>
    </lineage>
</organism>
<dbReference type="AlphaFoldDB" id="A0A150RJE6"/>
<protein>
    <submittedName>
        <fullName evidence="1">Uncharacterized protein</fullName>
    </submittedName>
</protein>
<evidence type="ECO:0000313" key="1">
    <source>
        <dbReference type="EMBL" id="KYF80271.1"/>
    </source>
</evidence>